<reference evidence="2" key="1">
    <citation type="submission" date="2016-10" db="EMBL/GenBank/DDBJ databases">
        <authorList>
            <person name="Varghese N."/>
            <person name="Submissions S."/>
        </authorList>
    </citation>
    <scope>NUCLEOTIDE SEQUENCE [LARGE SCALE GENOMIC DNA]</scope>
    <source>
        <strain evidence="2">DSM 22329</strain>
    </source>
</reference>
<accession>A0A1H0N417</accession>
<evidence type="ECO:0000313" key="2">
    <source>
        <dbReference type="Proteomes" id="UP000199077"/>
    </source>
</evidence>
<evidence type="ECO:0000313" key="1">
    <source>
        <dbReference type="EMBL" id="SDO87120.1"/>
    </source>
</evidence>
<dbReference type="EMBL" id="LT629711">
    <property type="protein sequence ID" value="SDO87120.1"/>
    <property type="molecule type" value="Genomic_DNA"/>
</dbReference>
<name>A0A1H0N417_9MICO</name>
<proteinExistence type="predicted"/>
<dbReference type="Proteomes" id="UP000199077">
    <property type="component" value="Chromosome I"/>
</dbReference>
<gene>
    <name evidence="1" type="ORF">SAMN04489867_0808</name>
</gene>
<dbReference type="AlphaFoldDB" id="A0A1H0N417"/>
<keyword evidence="2" id="KW-1185">Reference proteome</keyword>
<protein>
    <submittedName>
        <fullName evidence="1">Uncharacterized protein</fullName>
    </submittedName>
</protein>
<dbReference type="STRING" id="443156.SAMN04489867_0808"/>
<dbReference type="RefSeq" id="WP_091781812.1">
    <property type="nucleotide sequence ID" value="NZ_LT629711.1"/>
</dbReference>
<organism evidence="1 2">
    <name type="scientific">Pedococcus dokdonensis</name>
    <dbReference type="NCBI Taxonomy" id="443156"/>
    <lineage>
        <taxon>Bacteria</taxon>
        <taxon>Bacillati</taxon>
        <taxon>Actinomycetota</taxon>
        <taxon>Actinomycetes</taxon>
        <taxon>Micrococcales</taxon>
        <taxon>Intrasporangiaceae</taxon>
        <taxon>Pedococcus</taxon>
    </lineage>
</organism>
<sequence>MTNTNDQTVETRMADLTAACAAVVAYQRGDREGTTKAMNAITTGRSGETLLALGVLLADQVARASGLPWDTVMSGVMSALLDPDERAFVGLGVQFVTHDSDEA</sequence>